<organism evidence="1">
    <name type="scientific">marine metagenome</name>
    <dbReference type="NCBI Taxonomy" id="408172"/>
    <lineage>
        <taxon>unclassified sequences</taxon>
        <taxon>metagenomes</taxon>
        <taxon>ecological metagenomes</taxon>
    </lineage>
</organism>
<accession>A0A381YX19</accession>
<sequence>MAKNVYHLVVGVEAELRESKISGDIYRRESIGESQSR</sequence>
<protein>
    <submittedName>
        <fullName evidence="1">Uncharacterized protein</fullName>
    </submittedName>
</protein>
<dbReference type="AlphaFoldDB" id="A0A381YX19"/>
<dbReference type="EMBL" id="UINC01019282">
    <property type="protein sequence ID" value="SVA81586.1"/>
    <property type="molecule type" value="Genomic_DNA"/>
</dbReference>
<reference evidence="1" key="1">
    <citation type="submission" date="2018-05" db="EMBL/GenBank/DDBJ databases">
        <authorList>
            <person name="Lanie J.A."/>
            <person name="Ng W.-L."/>
            <person name="Kazmierczak K.M."/>
            <person name="Andrzejewski T.M."/>
            <person name="Davidsen T.M."/>
            <person name="Wayne K.J."/>
            <person name="Tettelin H."/>
            <person name="Glass J.I."/>
            <person name="Rusch D."/>
            <person name="Podicherti R."/>
            <person name="Tsui H.-C.T."/>
            <person name="Winkler M.E."/>
        </authorList>
    </citation>
    <scope>NUCLEOTIDE SEQUENCE</scope>
</reference>
<name>A0A381YX19_9ZZZZ</name>
<proteinExistence type="predicted"/>
<gene>
    <name evidence="1" type="ORF">METZ01_LOCUS134440</name>
</gene>
<evidence type="ECO:0000313" key="1">
    <source>
        <dbReference type="EMBL" id="SVA81586.1"/>
    </source>
</evidence>